<keyword evidence="2" id="KW-1185">Reference proteome</keyword>
<accession>A0ACC3DVV2</accession>
<evidence type="ECO:0000313" key="1">
    <source>
        <dbReference type="EMBL" id="KAK3080904.1"/>
    </source>
</evidence>
<evidence type="ECO:0000313" key="2">
    <source>
        <dbReference type="Proteomes" id="UP001186974"/>
    </source>
</evidence>
<reference evidence="1" key="1">
    <citation type="submission" date="2024-09" db="EMBL/GenBank/DDBJ databases">
        <title>Black Yeasts Isolated from many extreme environments.</title>
        <authorList>
            <person name="Coleine C."/>
            <person name="Stajich J.E."/>
            <person name="Selbmann L."/>
        </authorList>
    </citation>
    <scope>NUCLEOTIDE SEQUENCE</scope>
    <source>
        <strain evidence="1">CCFEE 5737</strain>
    </source>
</reference>
<protein>
    <submittedName>
        <fullName evidence="1">Uncharacterized protein</fullName>
    </submittedName>
</protein>
<organism evidence="1 2">
    <name type="scientific">Coniosporium uncinatum</name>
    <dbReference type="NCBI Taxonomy" id="93489"/>
    <lineage>
        <taxon>Eukaryota</taxon>
        <taxon>Fungi</taxon>
        <taxon>Dikarya</taxon>
        <taxon>Ascomycota</taxon>
        <taxon>Pezizomycotina</taxon>
        <taxon>Dothideomycetes</taxon>
        <taxon>Dothideomycetes incertae sedis</taxon>
        <taxon>Coniosporium</taxon>
    </lineage>
</organism>
<sequence length="743" mass="82314">MVLKLTVIAEEPAANPIEKQIFFRLCKLLRLNIQPIFVFDGPGRPWKRGKTGGGRVDRDRIRLFRQMLDSMRIPYHNAPAEAEAECAQLQREGFVDAVWSDDGDTLMFGAEILIRDLREVGSKKAQKSDTHMRVYHASDIETKHGLDREGLVCFAMLSGGDYNTVGLKGCGPVLAQKLARSGLAPNLCAARNDRNLIPWRQDLEDCLHVQGKRLVVPQDFPRFLPVKDYSRPKVSTREQLLAYRGVQIGWDRPLDHNKLREIMFERFNTYISKGYLTWIAPFVLAHRLASTTDGLERTNTHLDIRLVKPSAWKCPNGQTPCNLLKVSFKCAEVLPECKQVRSIVTRKDESIEDALNDPLQRQECEILRYTLVRGLGEAYFDEQADNDERAPKTARTRTPKAKKPVDDGKADTAKRSGKRKIDEVDGVPTNALEKRRGRPPKRADLIEGDSSTAQSQEELARLTKLFREGKLSHAEQVNFMDMLHQAQGQPSRQQAQPLPQASAPRVVPAQSPATPPASLLPRTSVTIASQPTSPAVSIPNVPRALQRRSSSPIVDLTISDNEDDDLPSLDSLRRPTHPSQRHSWTTTGTATNVDCPICSRSIPLESMYEHLDASCQTLSSAIKNPKFAAPARSIASPDNAVVHSGVSEQRDTNMHDDSGMPPALAARAHWAKKASTQDSRSQLSILPDEKNGSNGEALLSISGNARSSPLTAISILPSSVKSGAKRSGEASPRHEEIECIDLT</sequence>
<name>A0ACC3DVV2_9PEZI</name>
<gene>
    <name evidence="1" type="ORF">LTS18_012070</name>
</gene>
<proteinExistence type="predicted"/>
<dbReference type="Proteomes" id="UP001186974">
    <property type="component" value="Unassembled WGS sequence"/>
</dbReference>
<comment type="caution">
    <text evidence="1">The sequence shown here is derived from an EMBL/GenBank/DDBJ whole genome shotgun (WGS) entry which is preliminary data.</text>
</comment>
<dbReference type="EMBL" id="JAWDJW010000356">
    <property type="protein sequence ID" value="KAK3080904.1"/>
    <property type="molecule type" value="Genomic_DNA"/>
</dbReference>